<comment type="caution">
    <text evidence="8">The sequence shown here is derived from an EMBL/GenBank/DDBJ whole genome shotgun (WGS) entry which is preliminary data.</text>
</comment>
<organism evidence="8 10">
    <name type="scientific">Anaeramoeba flamelloides</name>
    <dbReference type="NCBI Taxonomy" id="1746091"/>
    <lineage>
        <taxon>Eukaryota</taxon>
        <taxon>Metamonada</taxon>
        <taxon>Anaeramoebidae</taxon>
        <taxon>Anaeramoeba</taxon>
    </lineage>
</organism>
<name>A0AAV8A2K3_9EUKA</name>
<dbReference type="PANTHER" id="PTHR21493">
    <property type="entry name" value="CGI-141-RELATED/LIPASE CONTAINING PROTEIN"/>
    <property type="match status" value="1"/>
</dbReference>
<dbReference type="InterPro" id="IPR007305">
    <property type="entry name" value="Vesicle_transpt_Got1/SFT2"/>
</dbReference>
<dbReference type="EMBL" id="JANTQA010000015">
    <property type="protein sequence ID" value="KAJ3448516.1"/>
    <property type="molecule type" value="Genomic_DNA"/>
</dbReference>
<dbReference type="GO" id="GO:0042147">
    <property type="term" value="P:retrograde transport, endosome to Golgi"/>
    <property type="evidence" value="ECO:0007669"/>
    <property type="project" value="InterPro"/>
</dbReference>
<dbReference type="InterPro" id="IPR045176">
    <property type="entry name" value="Got1"/>
</dbReference>
<gene>
    <name evidence="8" type="ORF">M0812_00996</name>
    <name evidence="9" type="ORF">M0813_19377</name>
</gene>
<dbReference type="EMBL" id="JAOAOG010000136">
    <property type="protein sequence ID" value="KAJ6246239.1"/>
    <property type="molecule type" value="Genomic_DNA"/>
</dbReference>
<reference evidence="8" key="2">
    <citation type="submission" date="2022-08" db="EMBL/GenBank/DDBJ databases">
        <title>Novel sulphate-reducing endosymbionts in the free-living metamonad Anaeramoeba.</title>
        <authorList>
            <person name="Jerlstrom-Hultqvist J."/>
            <person name="Cepicka I."/>
            <person name="Gallot-Lavallee L."/>
            <person name="Salas-Leiva D."/>
            <person name="Curtis B.A."/>
            <person name="Zahonova K."/>
            <person name="Pipaliya S."/>
            <person name="Dacks J."/>
            <person name="Roger A.J."/>
        </authorList>
    </citation>
    <scope>NUCLEOTIDE SEQUENCE</scope>
    <source>
        <strain evidence="8">Busselton2</strain>
    </source>
</reference>
<evidence type="ECO:0000256" key="5">
    <source>
        <dbReference type="ARBA" id="ARBA00023136"/>
    </source>
</evidence>
<dbReference type="GO" id="GO:0006888">
    <property type="term" value="P:endoplasmic reticulum to Golgi vesicle-mediated transport"/>
    <property type="evidence" value="ECO:0007669"/>
    <property type="project" value="InterPro"/>
</dbReference>
<proteinExistence type="inferred from homology"/>
<dbReference type="Pfam" id="PF04178">
    <property type="entry name" value="Got1"/>
    <property type="match status" value="1"/>
</dbReference>
<feature type="transmembrane region" description="Helical" evidence="7">
    <location>
        <begin position="65"/>
        <end position="82"/>
    </location>
</feature>
<evidence type="ECO:0000256" key="3">
    <source>
        <dbReference type="ARBA" id="ARBA00022989"/>
    </source>
</evidence>
<dbReference type="Proteomes" id="UP001150062">
    <property type="component" value="Unassembled WGS sequence"/>
</dbReference>
<evidence type="ECO:0000313" key="11">
    <source>
        <dbReference type="Proteomes" id="UP001150062"/>
    </source>
</evidence>
<feature type="transmembrane region" description="Helical" evidence="7">
    <location>
        <begin position="7"/>
        <end position="26"/>
    </location>
</feature>
<evidence type="ECO:0000256" key="4">
    <source>
        <dbReference type="ARBA" id="ARBA00023034"/>
    </source>
</evidence>
<dbReference type="GO" id="GO:0000139">
    <property type="term" value="C:Golgi membrane"/>
    <property type="evidence" value="ECO:0007669"/>
    <property type="project" value="UniProtKB-SubCell"/>
</dbReference>
<accession>A0AAV8A2K3</accession>
<keyword evidence="11" id="KW-1185">Reference proteome</keyword>
<dbReference type="AlphaFoldDB" id="A0AAV8A2K3"/>
<feature type="transmembrane region" description="Helical" evidence="7">
    <location>
        <begin position="88"/>
        <end position="107"/>
    </location>
</feature>
<evidence type="ECO:0000256" key="7">
    <source>
        <dbReference type="SAM" id="Phobius"/>
    </source>
</evidence>
<keyword evidence="4" id="KW-0333">Golgi apparatus</keyword>
<comment type="similarity">
    <text evidence="6">Belongs to the GOT1 family.</text>
</comment>
<keyword evidence="5 7" id="KW-0472">Membrane</keyword>
<dbReference type="Proteomes" id="UP001146793">
    <property type="component" value="Unassembled WGS sequence"/>
</dbReference>
<evidence type="ECO:0000256" key="6">
    <source>
        <dbReference type="ARBA" id="ARBA00025799"/>
    </source>
</evidence>
<comment type="subcellular location">
    <subcellularLocation>
        <location evidence="1">Golgi apparatus membrane</location>
        <topology evidence="1">Multi-pass membrane protein</topology>
    </subcellularLocation>
</comment>
<feature type="transmembrane region" description="Helical" evidence="7">
    <location>
        <begin position="32"/>
        <end position="53"/>
    </location>
</feature>
<reference evidence="9" key="1">
    <citation type="submission" date="2022-08" db="EMBL/GenBank/DDBJ databases">
        <title>Novel sulfate-reducing endosymbionts in the free-living metamonad Anaeramoeba.</title>
        <authorList>
            <person name="Jerlstrom-Hultqvist J."/>
            <person name="Cepicka I."/>
            <person name="Gallot-Lavallee L."/>
            <person name="Salas-Leiva D."/>
            <person name="Curtis B.A."/>
            <person name="Zahonova K."/>
            <person name="Pipaliya S."/>
            <person name="Dacks J."/>
            <person name="Roger A.J."/>
        </authorList>
    </citation>
    <scope>NUCLEOTIDE SEQUENCE</scope>
    <source>
        <strain evidence="9">Schooner1</strain>
    </source>
</reference>
<evidence type="ECO:0000256" key="1">
    <source>
        <dbReference type="ARBA" id="ARBA00004653"/>
    </source>
</evidence>
<protein>
    <submittedName>
        <fullName evidence="8 9">Golgi transport protein</fullName>
    </submittedName>
</protein>
<keyword evidence="3 7" id="KW-1133">Transmembrane helix</keyword>
<evidence type="ECO:0000313" key="10">
    <source>
        <dbReference type="Proteomes" id="UP001146793"/>
    </source>
</evidence>
<dbReference type="GO" id="GO:0005829">
    <property type="term" value="C:cytosol"/>
    <property type="evidence" value="ECO:0007669"/>
    <property type="project" value="GOC"/>
</dbReference>
<dbReference type="PANTHER" id="PTHR21493:SF9">
    <property type="entry name" value="GOLGI TRANSPORT PROTEIN 1-RELATED"/>
    <property type="match status" value="1"/>
</dbReference>
<evidence type="ECO:0000313" key="9">
    <source>
        <dbReference type="EMBL" id="KAJ6246239.1"/>
    </source>
</evidence>
<evidence type="ECO:0000256" key="2">
    <source>
        <dbReference type="ARBA" id="ARBA00022692"/>
    </source>
</evidence>
<evidence type="ECO:0000313" key="8">
    <source>
        <dbReference type="EMBL" id="KAJ3448516.1"/>
    </source>
</evidence>
<sequence length="133" mass="14880">MRLMKAYGISLIMLSLLFTVLGLSFFGDIPLLALGNVSFTAGVSITMGPRNLFKFCSQLKKIPFIVVYISGIVLIFMRHPFIGLVCEVLGACVLFATTFPSIAKFILSNPLIGFFYRFVLKPQVKYFAFSKIY</sequence>
<keyword evidence="2 7" id="KW-0812">Transmembrane</keyword>